<dbReference type="EMBL" id="DS989846">
    <property type="protein sequence ID" value="EDX76601.1"/>
    <property type="molecule type" value="Genomic_DNA"/>
</dbReference>
<proteinExistence type="predicted"/>
<name>B4VNJ9_9CYAN</name>
<dbReference type="Pfam" id="PF13503">
    <property type="entry name" value="DUF4123"/>
    <property type="match status" value="1"/>
</dbReference>
<gene>
    <name evidence="2" type="ORF">MC7420_4857</name>
</gene>
<dbReference type="RefSeq" id="WP_006100329.1">
    <property type="nucleotide sequence ID" value="NZ_DS989846.1"/>
</dbReference>
<dbReference type="InterPro" id="IPR025391">
    <property type="entry name" value="DUF4123"/>
</dbReference>
<dbReference type="STRING" id="118168.MC7420_4857"/>
<protein>
    <recommendedName>
        <fullName evidence="1">DUF4123 domain-containing protein</fullName>
    </recommendedName>
</protein>
<dbReference type="Proteomes" id="UP000003835">
    <property type="component" value="Unassembled WGS sequence"/>
</dbReference>
<dbReference type="HOGENOM" id="CLU_2367986_0_0_3"/>
<accession>B4VNJ9</accession>
<reference evidence="2 3" key="1">
    <citation type="submission" date="2008-07" db="EMBL/GenBank/DDBJ databases">
        <authorList>
            <person name="Tandeau de Marsac N."/>
            <person name="Ferriera S."/>
            <person name="Johnson J."/>
            <person name="Kravitz S."/>
            <person name="Beeson K."/>
            <person name="Sutton G."/>
            <person name="Rogers Y.-H."/>
            <person name="Friedman R."/>
            <person name="Frazier M."/>
            <person name="Venter J.C."/>
        </authorList>
    </citation>
    <scope>NUCLEOTIDE SEQUENCE [LARGE SCALE GENOMIC DNA]</scope>
    <source>
        <strain evidence="2 3">PCC 7420</strain>
    </source>
</reference>
<evidence type="ECO:0000313" key="2">
    <source>
        <dbReference type="EMBL" id="EDX76601.1"/>
    </source>
</evidence>
<evidence type="ECO:0000259" key="1">
    <source>
        <dbReference type="Pfam" id="PF13503"/>
    </source>
</evidence>
<feature type="domain" description="DUF4123" evidence="1">
    <location>
        <begin position="23"/>
        <end position="92"/>
    </location>
</feature>
<evidence type="ECO:0000313" key="3">
    <source>
        <dbReference type="Proteomes" id="UP000003835"/>
    </source>
</evidence>
<organism evidence="2 3">
    <name type="scientific">Coleofasciculus chthonoplastes PCC 7420</name>
    <dbReference type="NCBI Taxonomy" id="118168"/>
    <lineage>
        <taxon>Bacteria</taxon>
        <taxon>Bacillati</taxon>
        <taxon>Cyanobacteriota</taxon>
        <taxon>Cyanophyceae</taxon>
        <taxon>Coleofasciculales</taxon>
        <taxon>Coleofasciculaceae</taxon>
        <taxon>Coleofasciculus</taxon>
    </lineage>
</organism>
<sequence>MPNIDVQKIIEQLWSSIGQSQNVYALLDAACDVWIYPTLKVLVPNSRYRCLCKGKSTEDLKEVLPYLVQFKKEEDFTCKLIERGWAKSFVIFIEV</sequence>
<dbReference type="OrthoDB" id="955748at2"/>
<dbReference type="AlphaFoldDB" id="B4VNJ9"/>
<keyword evidence="3" id="KW-1185">Reference proteome</keyword>